<proteinExistence type="predicted"/>
<keyword evidence="2" id="KW-1185">Reference proteome</keyword>
<sequence length="44" mass="5035">MSLAPRASGWSAVRLLSLLSSRTRTRRETKVRYDPNMRESGIDL</sequence>
<accession>A0A402CA26</accession>
<organism evidence="1 2">
    <name type="scientific">Rhodococcus wratislaviensis</name>
    <name type="common">Tsukamurella wratislaviensis</name>
    <dbReference type="NCBI Taxonomy" id="44752"/>
    <lineage>
        <taxon>Bacteria</taxon>
        <taxon>Bacillati</taxon>
        <taxon>Actinomycetota</taxon>
        <taxon>Actinomycetes</taxon>
        <taxon>Mycobacteriales</taxon>
        <taxon>Nocardiaceae</taxon>
        <taxon>Rhodococcus</taxon>
    </lineage>
</organism>
<evidence type="ECO:0000313" key="1">
    <source>
        <dbReference type="EMBL" id="GCE40485.1"/>
    </source>
</evidence>
<protein>
    <submittedName>
        <fullName evidence="1">Uncharacterized protein</fullName>
    </submittedName>
</protein>
<name>A0A402CA26_RHOWR</name>
<dbReference type="Proteomes" id="UP000287519">
    <property type="component" value="Unassembled WGS sequence"/>
</dbReference>
<comment type="caution">
    <text evidence="1">The sequence shown here is derived from an EMBL/GenBank/DDBJ whole genome shotgun (WGS) entry which is preliminary data.</text>
</comment>
<reference evidence="1 2" key="1">
    <citation type="submission" date="2018-11" db="EMBL/GenBank/DDBJ databases">
        <title>Microbial catabolism of amino acid.</title>
        <authorList>
            <person name="Hibi M."/>
            <person name="Ogawa J."/>
        </authorList>
    </citation>
    <scope>NUCLEOTIDE SEQUENCE [LARGE SCALE GENOMIC DNA]</scope>
    <source>
        <strain evidence="1 2">C31-06</strain>
    </source>
</reference>
<gene>
    <name evidence="1" type="ORF">Rhow_004128</name>
</gene>
<dbReference type="AlphaFoldDB" id="A0A402CA26"/>
<dbReference type="EMBL" id="BHYM01000037">
    <property type="protein sequence ID" value="GCE40485.1"/>
    <property type="molecule type" value="Genomic_DNA"/>
</dbReference>
<evidence type="ECO:0000313" key="2">
    <source>
        <dbReference type="Proteomes" id="UP000287519"/>
    </source>
</evidence>